<dbReference type="OrthoDB" id="9808770at2"/>
<evidence type="ECO:0000256" key="3">
    <source>
        <dbReference type="ARBA" id="ARBA00023015"/>
    </source>
</evidence>
<evidence type="ECO:0000256" key="4">
    <source>
        <dbReference type="ARBA" id="ARBA00023125"/>
    </source>
</evidence>
<dbReference type="Pfam" id="PF00392">
    <property type="entry name" value="GntR"/>
    <property type="match status" value="1"/>
</dbReference>
<dbReference type="InterPro" id="IPR051446">
    <property type="entry name" value="HTH_trans_reg/aminotransferase"/>
</dbReference>
<dbReference type="GO" id="GO:0003677">
    <property type="term" value="F:DNA binding"/>
    <property type="evidence" value="ECO:0007669"/>
    <property type="project" value="UniProtKB-KW"/>
</dbReference>
<gene>
    <name evidence="7" type="ORF">FHW37_103352</name>
</gene>
<keyword evidence="5" id="KW-0804">Transcription</keyword>
<dbReference type="CDD" id="cd07377">
    <property type="entry name" value="WHTH_GntR"/>
    <property type="match status" value="1"/>
</dbReference>
<dbReference type="Gene3D" id="3.40.640.10">
    <property type="entry name" value="Type I PLP-dependent aspartate aminotransferase-like (Major domain)"/>
    <property type="match status" value="1"/>
</dbReference>
<comment type="caution">
    <text evidence="7">The sequence shown here is derived from an EMBL/GenBank/DDBJ whole genome shotgun (WGS) entry which is preliminary data.</text>
</comment>
<evidence type="ECO:0000259" key="6">
    <source>
        <dbReference type="PROSITE" id="PS50949"/>
    </source>
</evidence>
<dbReference type="InterPro" id="IPR015421">
    <property type="entry name" value="PyrdxlP-dep_Trfase_major"/>
</dbReference>
<evidence type="ECO:0000313" key="7">
    <source>
        <dbReference type="EMBL" id="TWF54485.1"/>
    </source>
</evidence>
<dbReference type="Pfam" id="PF00155">
    <property type="entry name" value="Aminotran_1_2"/>
    <property type="match status" value="1"/>
</dbReference>
<dbReference type="EMBL" id="VIWP01000003">
    <property type="protein sequence ID" value="TWF54485.1"/>
    <property type="molecule type" value="Genomic_DNA"/>
</dbReference>
<keyword evidence="2" id="KW-0663">Pyridoxal phosphate</keyword>
<dbReference type="GO" id="GO:0003700">
    <property type="term" value="F:DNA-binding transcription factor activity"/>
    <property type="evidence" value="ECO:0007669"/>
    <property type="project" value="InterPro"/>
</dbReference>
<evidence type="ECO:0000256" key="5">
    <source>
        <dbReference type="ARBA" id="ARBA00023163"/>
    </source>
</evidence>
<accession>A0A561QVV8</accession>
<name>A0A561QVV8_9HYPH</name>
<keyword evidence="4" id="KW-0238">DNA-binding</keyword>
<keyword evidence="3" id="KW-0805">Transcription regulation</keyword>
<dbReference type="CDD" id="cd00609">
    <property type="entry name" value="AAT_like"/>
    <property type="match status" value="1"/>
</dbReference>
<dbReference type="InterPro" id="IPR015424">
    <property type="entry name" value="PyrdxlP-dep_Trfase"/>
</dbReference>
<dbReference type="SUPFAM" id="SSF46785">
    <property type="entry name" value="Winged helix' DNA-binding domain"/>
    <property type="match status" value="1"/>
</dbReference>
<dbReference type="GO" id="GO:0030170">
    <property type="term" value="F:pyridoxal phosphate binding"/>
    <property type="evidence" value="ECO:0007669"/>
    <property type="project" value="InterPro"/>
</dbReference>
<dbReference type="Gene3D" id="1.10.10.10">
    <property type="entry name" value="Winged helix-like DNA-binding domain superfamily/Winged helix DNA-binding domain"/>
    <property type="match status" value="1"/>
</dbReference>
<dbReference type="AlphaFoldDB" id="A0A561QVV8"/>
<dbReference type="PANTHER" id="PTHR46577:SF1">
    <property type="entry name" value="HTH-TYPE TRANSCRIPTIONAL REGULATORY PROTEIN GABR"/>
    <property type="match status" value="1"/>
</dbReference>
<organism evidence="7 8">
    <name type="scientific">Neorhizobium alkalisoli</name>
    <dbReference type="NCBI Taxonomy" id="528178"/>
    <lineage>
        <taxon>Bacteria</taxon>
        <taxon>Pseudomonadati</taxon>
        <taxon>Pseudomonadota</taxon>
        <taxon>Alphaproteobacteria</taxon>
        <taxon>Hyphomicrobiales</taxon>
        <taxon>Rhizobiaceae</taxon>
        <taxon>Rhizobium/Agrobacterium group</taxon>
        <taxon>Neorhizobium</taxon>
    </lineage>
</organism>
<dbReference type="Proteomes" id="UP000320653">
    <property type="component" value="Unassembled WGS sequence"/>
</dbReference>
<evidence type="ECO:0000256" key="2">
    <source>
        <dbReference type="ARBA" id="ARBA00022898"/>
    </source>
</evidence>
<proteinExistence type="inferred from homology"/>
<dbReference type="SMART" id="SM00345">
    <property type="entry name" value="HTH_GNTR"/>
    <property type="match status" value="1"/>
</dbReference>
<keyword evidence="8" id="KW-1185">Reference proteome</keyword>
<sequence>MTISQRNLPFQAEPAWRRVFRDLDRDGQALNIQVRRMIVEAVETGVLLADARLPSTRDLALYLGIGRNTVTAVYQQLIDEGLLASRNRSGIYVAAAIKPATVEKTARPPADWSSRFAIEPSRLSQIVKPKDWRSYPYPFLSGQYDPGLFPTNNWREAVRATSSVQEIQVWAADMIDDDDPDLIEQLRIQVLPRRGIFAHPGEVMVTVGSQQALSMLVQLLVSRDTAAGMEDPGYPDLRNMLKLATDRPVYLASDHHGVIPDASFAGCKTVFVTPGHQCPTTLVMPQSRRQSLLDAATCQDVLIVEDDYDADLSIENDSTIPSLKSLDREDRVIYVGSFSKVLAPGLRIGYVVAPKQVIDELRVLRRLMLRHPPTNNQRSLATFIALGHYRQHLARAGTTILERAQLMAKILPEVMPSCRFRRDDGATSFWIEGPAHLDCRVLVESARAQGVLIEMGNIFFSGTDRGQNFFRIGFASIATNRIEAGLIRLGALVEDLCRTNGTRA</sequence>
<evidence type="ECO:0000256" key="1">
    <source>
        <dbReference type="ARBA" id="ARBA00005384"/>
    </source>
</evidence>
<dbReference type="InterPro" id="IPR000524">
    <property type="entry name" value="Tscrpt_reg_HTH_GntR"/>
</dbReference>
<protein>
    <submittedName>
        <fullName evidence="7">GntR family transcriptional regulator</fullName>
    </submittedName>
</protein>
<comment type="similarity">
    <text evidence="1">In the C-terminal section; belongs to the class-I pyridoxal-phosphate-dependent aminotransferase family.</text>
</comment>
<dbReference type="InterPro" id="IPR036390">
    <property type="entry name" value="WH_DNA-bd_sf"/>
</dbReference>
<evidence type="ECO:0000313" key="8">
    <source>
        <dbReference type="Proteomes" id="UP000320653"/>
    </source>
</evidence>
<dbReference type="RefSeq" id="WP_145636748.1">
    <property type="nucleotide sequence ID" value="NZ_VIWP01000003.1"/>
</dbReference>
<dbReference type="InterPro" id="IPR004839">
    <property type="entry name" value="Aminotransferase_I/II_large"/>
</dbReference>
<dbReference type="PROSITE" id="PS50949">
    <property type="entry name" value="HTH_GNTR"/>
    <property type="match status" value="1"/>
</dbReference>
<dbReference type="PANTHER" id="PTHR46577">
    <property type="entry name" value="HTH-TYPE TRANSCRIPTIONAL REGULATORY PROTEIN GABR"/>
    <property type="match status" value="1"/>
</dbReference>
<feature type="domain" description="HTH gntR-type" evidence="6">
    <location>
        <begin position="28"/>
        <end position="96"/>
    </location>
</feature>
<reference evidence="7 8" key="1">
    <citation type="submission" date="2019-06" db="EMBL/GenBank/DDBJ databases">
        <title>Sorghum-associated microbial communities from plants grown in Nebraska, USA.</title>
        <authorList>
            <person name="Schachtman D."/>
        </authorList>
    </citation>
    <scope>NUCLEOTIDE SEQUENCE [LARGE SCALE GENOMIC DNA]</scope>
    <source>
        <strain evidence="7 8">1225</strain>
    </source>
</reference>
<dbReference type="InterPro" id="IPR036388">
    <property type="entry name" value="WH-like_DNA-bd_sf"/>
</dbReference>
<dbReference type="SUPFAM" id="SSF53383">
    <property type="entry name" value="PLP-dependent transferases"/>
    <property type="match status" value="1"/>
</dbReference>